<comment type="caution">
    <text evidence="10">The sequence shown here is derived from an EMBL/GenBank/DDBJ whole genome shotgun (WGS) entry which is preliminary data.</text>
</comment>
<dbReference type="AlphaFoldDB" id="A0A420EHK1"/>
<dbReference type="NCBIfam" id="TIGR00172">
    <property type="entry name" value="maf"/>
    <property type="match status" value="1"/>
</dbReference>
<evidence type="ECO:0000256" key="8">
    <source>
        <dbReference type="ARBA" id="ARBA00068163"/>
    </source>
</evidence>
<dbReference type="CDD" id="cd00555">
    <property type="entry name" value="Maf"/>
    <property type="match status" value="1"/>
</dbReference>
<gene>
    <name evidence="10" type="ORF">DBZ36_06735</name>
</gene>
<feature type="active site" description="Proton acceptor" evidence="9">
    <location>
        <position position="70"/>
    </location>
</feature>
<dbReference type="Gene3D" id="3.90.950.10">
    <property type="match status" value="1"/>
</dbReference>
<feature type="site" description="Important for substrate specificity" evidence="9">
    <location>
        <position position="71"/>
    </location>
</feature>
<evidence type="ECO:0000313" key="10">
    <source>
        <dbReference type="EMBL" id="RKF20137.1"/>
    </source>
</evidence>
<keyword evidence="4 9" id="KW-0546">Nucleotide metabolism</keyword>
<dbReference type="PANTHER" id="PTHR43213:SF10">
    <property type="entry name" value="7-METHYL-GTP PYROPHOSPHATASE"/>
    <property type="match status" value="1"/>
</dbReference>
<dbReference type="GO" id="GO:0005737">
    <property type="term" value="C:cytoplasm"/>
    <property type="evidence" value="ECO:0007669"/>
    <property type="project" value="UniProtKB-SubCell"/>
</dbReference>
<dbReference type="PIRSF" id="PIRSF006305">
    <property type="entry name" value="Maf"/>
    <property type="match status" value="1"/>
</dbReference>
<dbReference type="SUPFAM" id="SSF52972">
    <property type="entry name" value="ITPase-like"/>
    <property type="match status" value="1"/>
</dbReference>
<evidence type="ECO:0000313" key="11">
    <source>
        <dbReference type="Proteomes" id="UP000286482"/>
    </source>
</evidence>
<dbReference type="RefSeq" id="WP_120354141.1">
    <property type="nucleotide sequence ID" value="NZ_RAQO01000004.1"/>
</dbReference>
<dbReference type="InterPro" id="IPR003697">
    <property type="entry name" value="Maf-like"/>
</dbReference>
<protein>
    <recommendedName>
        <fullName evidence="8 9">7-methyl-GTP pyrophosphatase</fullName>
        <shortName evidence="9">m(7)GTP pyrophosphatase</shortName>
        <ecNumber evidence="9">3.6.1.-</ecNumber>
    </recommendedName>
</protein>
<keyword evidence="11" id="KW-1185">Reference proteome</keyword>
<dbReference type="FunFam" id="3.90.950.10:FF:000005">
    <property type="entry name" value="7-methyl-GTP pyrophosphatase"/>
    <property type="match status" value="1"/>
</dbReference>
<comment type="function">
    <text evidence="6 9">Nucleoside triphosphate pyrophosphatase that hydrolyzes 7-methyl-GTP (m(7)GTP). May have a dual role in cell division arrest and in preventing the incorporation of modified nucleotides into cellular nucleic acids.</text>
</comment>
<evidence type="ECO:0000256" key="4">
    <source>
        <dbReference type="ARBA" id="ARBA00023080"/>
    </source>
</evidence>
<dbReference type="OrthoDB" id="9813694at2"/>
<dbReference type="GO" id="GO:0009117">
    <property type="term" value="P:nucleotide metabolic process"/>
    <property type="evidence" value="ECO:0007669"/>
    <property type="project" value="UniProtKB-KW"/>
</dbReference>
<reference evidence="10 11" key="1">
    <citation type="submission" date="2018-09" db="EMBL/GenBank/DDBJ databases">
        <authorList>
            <person name="Wang Z."/>
        </authorList>
    </citation>
    <scope>NUCLEOTIDE SEQUENCE [LARGE SCALE GENOMIC DNA]</scope>
    <source>
        <strain evidence="10 11">ALS 81</strain>
    </source>
</reference>
<comment type="similarity">
    <text evidence="7 9">Belongs to the Maf family. YceF subfamily.</text>
</comment>
<evidence type="ECO:0000256" key="7">
    <source>
        <dbReference type="ARBA" id="ARBA00060749"/>
    </source>
</evidence>
<accession>A0A420EHK1</accession>
<evidence type="ECO:0000256" key="6">
    <source>
        <dbReference type="ARBA" id="ARBA00053369"/>
    </source>
</evidence>
<comment type="subcellular location">
    <subcellularLocation>
        <location evidence="1 9">Cytoplasm</location>
    </subcellularLocation>
</comment>
<sequence>MTLPIILASTSVFRKQILDKLSLEFKCVDPACDESPLAGESADHLVERLAIAKAKAVAQQFDEHLIIGSDQVCEIDGQILGKPHTHENAVKQLQMASGKTVRFSTGLCLFNSKSQSIHSSVEYFDVCFRNLSKQIIEGYLHLEKPYKCAGSFKSEAAGIALFERLVGDDPNTLMGLPLIRLISFFEAENVRLFSNK</sequence>
<evidence type="ECO:0000256" key="5">
    <source>
        <dbReference type="ARBA" id="ARBA00050213"/>
    </source>
</evidence>
<evidence type="ECO:0000256" key="9">
    <source>
        <dbReference type="HAMAP-Rule" id="MF_00528"/>
    </source>
</evidence>
<keyword evidence="3 9" id="KW-0378">Hydrolase</keyword>
<organism evidence="10 11">
    <name type="scientific">Alginatibacterium sediminis</name>
    <dbReference type="NCBI Taxonomy" id="2164068"/>
    <lineage>
        <taxon>Bacteria</taxon>
        <taxon>Pseudomonadati</taxon>
        <taxon>Pseudomonadota</taxon>
        <taxon>Gammaproteobacteria</taxon>
        <taxon>Alteromonadales</taxon>
        <taxon>Alteromonadaceae</taxon>
        <taxon>Alginatibacterium</taxon>
    </lineage>
</organism>
<dbReference type="HAMAP" id="MF_00528">
    <property type="entry name" value="Maf"/>
    <property type="match status" value="1"/>
</dbReference>
<evidence type="ECO:0000256" key="2">
    <source>
        <dbReference type="ARBA" id="ARBA00022490"/>
    </source>
</evidence>
<comment type="caution">
    <text evidence="9">Lacks conserved residue(s) required for the propagation of feature annotation.</text>
</comment>
<comment type="catalytic activity">
    <reaction evidence="5 9">
        <text>N(7)-methyl-GTP + H2O = N(7)-methyl-GMP + diphosphate + H(+)</text>
        <dbReference type="Rhea" id="RHEA:58744"/>
        <dbReference type="ChEBI" id="CHEBI:15377"/>
        <dbReference type="ChEBI" id="CHEBI:15378"/>
        <dbReference type="ChEBI" id="CHEBI:33019"/>
        <dbReference type="ChEBI" id="CHEBI:58285"/>
        <dbReference type="ChEBI" id="CHEBI:87133"/>
    </reaction>
</comment>
<dbReference type="EC" id="3.6.1.-" evidence="9"/>
<dbReference type="GO" id="GO:0047429">
    <property type="term" value="F:nucleoside triphosphate diphosphatase activity"/>
    <property type="evidence" value="ECO:0007669"/>
    <property type="project" value="InterPro"/>
</dbReference>
<comment type="cofactor">
    <cofactor evidence="9">
        <name>a divalent metal cation</name>
        <dbReference type="ChEBI" id="CHEBI:60240"/>
    </cofactor>
</comment>
<proteinExistence type="inferred from homology"/>
<feature type="site" description="Important for substrate specificity" evidence="9">
    <location>
        <position position="13"/>
    </location>
</feature>
<dbReference type="Pfam" id="PF02545">
    <property type="entry name" value="Maf"/>
    <property type="match status" value="1"/>
</dbReference>
<feature type="site" description="Important for substrate specificity" evidence="9">
    <location>
        <position position="155"/>
    </location>
</feature>
<dbReference type="PANTHER" id="PTHR43213">
    <property type="entry name" value="BIFUNCTIONAL DTTP/UTP PYROPHOSPHATASE/METHYLTRANSFERASE PROTEIN-RELATED"/>
    <property type="match status" value="1"/>
</dbReference>
<keyword evidence="2 9" id="KW-0963">Cytoplasm</keyword>
<dbReference type="Proteomes" id="UP000286482">
    <property type="component" value="Unassembled WGS sequence"/>
</dbReference>
<dbReference type="InterPro" id="IPR029001">
    <property type="entry name" value="ITPase-like_fam"/>
</dbReference>
<dbReference type="EMBL" id="RAQO01000004">
    <property type="protein sequence ID" value="RKF20137.1"/>
    <property type="molecule type" value="Genomic_DNA"/>
</dbReference>
<evidence type="ECO:0000256" key="1">
    <source>
        <dbReference type="ARBA" id="ARBA00004496"/>
    </source>
</evidence>
<name>A0A420EHK1_9ALTE</name>
<evidence type="ECO:0000256" key="3">
    <source>
        <dbReference type="ARBA" id="ARBA00022801"/>
    </source>
</evidence>